<evidence type="ECO:0000256" key="2">
    <source>
        <dbReference type="ARBA" id="ARBA00009765"/>
    </source>
</evidence>
<evidence type="ECO:0000256" key="4">
    <source>
        <dbReference type="ARBA" id="ARBA00022475"/>
    </source>
</evidence>
<evidence type="ECO:0000313" key="9">
    <source>
        <dbReference type="EMBL" id="OGH89791.1"/>
    </source>
</evidence>
<evidence type="ECO:0000256" key="5">
    <source>
        <dbReference type="ARBA" id="ARBA00022692"/>
    </source>
</evidence>
<dbReference type="GO" id="GO:0005886">
    <property type="term" value="C:plasma membrane"/>
    <property type="evidence" value="ECO:0007669"/>
    <property type="project" value="UniProtKB-SubCell"/>
</dbReference>
<evidence type="ECO:0000256" key="8">
    <source>
        <dbReference type="SAM" id="Phobius"/>
    </source>
</evidence>
<dbReference type="Gene3D" id="1.20.58.340">
    <property type="entry name" value="Magnesium transport protein CorA, transmembrane region"/>
    <property type="match status" value="2"/>
</dbReference>
<dbReference type="AlphaFoldDB" id="A0A1F6P0W2"/>
<dbReference type="CDD" id="cd12822">
    <property type="entry name" value="TmCorA-like"/>
    <property type="match status" value="1"/>
</dbReference>
<dbReference type="PANTHER" id="PTHR46494:SF1">
    <property type="entry name" value="CORA FAMILY METAL ION TRANSPORTER (EUROFUNG)"/>
    <property type="match status" value="1"/>
</dbReference>
<keyword evidence="7 8" id="KW-0472">Membrane</keyword>
<evidence type="ECO:0000256" key="3">
    <source>
        <dbReference type="ARBA" id="ARBA00022448"/>
    </source>
</evidence>
<evidence type="ECO:0000256" key="6">
    <source>
        <dbReference type="ARBA" id="ARBA00022989"/>
    </source>
</evidence>
<keyword evidence="5 8" id="KW-0812">Transmembrane</keyword>
<dbReference type="GO" id="GO:0000287">
    <property type="term" value="F:magnesium ion binding"/>
    <property type="evidence" value="ECO:0007669"/>
    <property type="project" value="TreeGrafter"/>
</dbReference>
<evidence type="ECO:0008006" key="11">
    <source>
        <dbReference type="Google" id="ProtNLM"/>
    </source>
</evidence>
<sequence>MSSKNIYQLENQGKLWVNVTHQGEKELRELQKRFGFDELDVKEALPPFQRPKIVKRESYYFMVLHFPVFDRETFRLGFTEVDFFLSQNCLVTVHDNKLPAIETMFNECKKNLPTANKYFAGTALHILFELLSRLFDSIFPILLHVNDDINLVDRKLFTKVSGRQITEEILRLKTNIVTFRRTMQGHRTVLERLLSYAGRELDVASFQNYINSLREFTNEIWHILDSQKESINALHETNESLLTLRTNNVMRMLTIISVTTFPLTLLATIFAIPTLGNPFTHLTGGFWFILLLMFFGAVGMFAVFKKKDWV</sequence>
<dbReference type="SUPFAM" id="SSF144083">
    <property type="entry name" value="Magnesium transport protein CorA, transmembrane region"/>
    <property type="match status" value="1"/>
</dbReference>
<dbReference type="Pfam" id="PF01544">
    <property type="entry name" value="CorA"/>
    <property type="match status" value="1"/>
</dbReference>
<proteinExistence type="inferred from homology"/>
<dbReference type="PANTHER" id="PTHR46494">
    <property type="entry name" value="CORA FAMILY METAL ION TRANSPORTER (EUROFUNG)"/>
    <property type="match status" value="1"/>
</dbReference>
<dbReference type="Proteomes" id="UP000178490">
    <property type="component" value="Unassembled WGS sequence"/>
</dbReference>
<feature type="transmembrane region" description="Helical" evidence="8">
    <location>
        <begin position="252"/>
        <end position="272"/>
    </location>
</feature>
<dbReference type="Gene3D" id="3.30.460.20">
    <property type="entry name" value="CorA soluble domain-like"/>
    <property type="match status" value="1"/>
</dbReference>
<dbReference type="GO" id="GO:0015087">
    <property type="term" value="F:cobalt ion transmembrane transporter activity"/>
    <property type="evidence" value="ECO:0007669"/>
    <property type="project" value="TreeGrafter"/>
</dbReference>
<gene>
    <name evidence="9" type="ORF">A2537_02320</name>
</gene>
<name>A0A1F6P0W2_9BACT</name>
<accession>A0A1F6P0W2</accession>
<dbReference type="SUPFAM" id="SSF143865">
    <property type="entry name" value="CorA soluble domain-like"/>
    <property type="match status" value="1"/>
</dbReference>
<reference evidence="9 10" key="1">
    <citation type="journal article" date="2016" name="Nat. Commun.">
        <title>Thousands of microbial genomes shed light on interconnected biogeochemical processes in an aquifer system.</title>
        <authorList>
            <person name="Anantharaman K."/>
            <person name="Brown C.T."/>
            <person name="Hug L.A."/>
            <person name="Sharon I."/>
            <person name="Castelle C.J."/>
            <person name="Probst A.J."/>
            <person name="Thomas B.C."/>
            <person name="Singh A."/>
            <person name="Wilkins M.J."/>
            <person name="Karaoz U."/>
            <person name="Brodie E.L."/>
            <person name="Williams K.H."/>
            <person name="Hubbard S.S."/>
            <person name="Banfield J.F."/>
        </authorList>
    </citation>
    <scope>NUCLEOTIDE SEQUENCE [LARGE SCALE GENOMIC DNA]</scope>
</reference>
<evidence type="ECO:0000256" key="7">
    <source>
        <dbReference type="ARBA" id="ARBA00023136"/>
    </source>
</evidence>
<comment type="similarity">
    <text evidence="2">Belongs to the CorA metal ion transporter (MIT) (TC 1.A.35) family.</text>
</comment>
<comment type="caution">
    <text evidence="9">The sequence shown here is derived from an EMBL/GenBank/DDBJ whole genome shotgun (WGS) entry which is preliminary data.</text>
</comment>
<keyword evidence="3" id="KW-0813">Transport</keyword>
<dbReference type="InterPro" id="IPR045863">
    <property type="entry name" value="CorA_TM1_TM2"/>
</dbReference>
<keyword evidence="4" id="KW-1003">Cell membrane</keyword>
<keyword evidence="6 8" id="KW-1133">Transmembrane helix</keyword>
<comment type="subcellular location">
    <subcellularLocation>
        <location evidence="1">Cell membrane</location>
        <topology evidence="1">Multi-pass membrane protein</topology>
    </subcellularLocation>
</comment>
<feature type="transmembrane region" description="Helical" evidence="8">
    <location>
        <begin position="284"/>
        <end position="304"/>
    </location>
</feature>
<evidence type="ECO:0000256" key="1">
    <source>
        <dbReference type="ARBA" id="ARBA00004651"/>
    </source>
</evidence>
<protein>
    <recommendedName>
        <fullName evidence="11">Magnesium transporter CorA</fullName>
    </recommendedName>
</protein>
<evidence type="ECO:0000313" key="10">
    <source>
        <dbReference type="Proteomes" id="UP000178490"/>
    </source>
</evidence>
<dbReference type="GO" id="GO:0015095">
    <property type="term" value="F:magnesium ion transmembrane transporter activity"/>
    <property type="evidence" value="ECO:0007669"/>
    <property type="project" value="TreeGrafter"/>
</dbReference>
<dbReference type="InterPro" id="IPR002523">
    <property type="entry name" value="MgTranspt_CorA/ZnTranspt_ZntB"/>
</dbReference>
<organism evidence="9 10">
    <name type="scientific">Candidatus Magasanikbacteria bacterium RIFOXYD2_FULL_36_9</name>
    <dbReference type="NCBI Taxonomy" id="1798707"/>
    <lineage>
        <taxon>Bacteria</taxon>
        <taxon>Candidatus Magasanikiibacteriota</taxon>
    </lineage>
</organism>
<dbReference type="InterPro" id="IPR045861">
    <property type="entry name" value="CorA_cytoplasmic_dom"/>
</dbReference>
<dbReference type="GO" id="GO:0050897">
    <property type="term" value="F:cobalt ion binding"/>
    <property type="evidence" value="ECO:0007669"/>
    <property type="project" value="TreeGrafter"/>
</dbReference>
<dbReference type="EMBL" id="MFRC01000025">
    <property type="protein sequence ID" value="OGH89791.1"/>
    <property type="molecule type" value="Genomic_DNA"/>
</dbReference>